<evidence type="ECO:0000256" key="2">
    <source>
        <dbReference type="PROSITE-ProRule" id="PRU00169"/>
    </source>
</evidence>
<dbReference type="PANTHER" id="PTHR44591">
    <property type="entry name" value="STRESS RESPONSE REGULATOR PROTEIN 1"/>
    <property type="match status" value="1"/>
</dbReference>
<dbReference type="HOGENOM" id="CLU_1064158_0_0_5"/>
<reference evidence="5" key="1">
    <citation type="submission" date="2010-12" db="EMBL/GenBank/DDBJ databases">
        <title>Complete sequence of chromosome 2 of Asticcacaulis excentricus CB 48.</title>
        <authorList>
            <consortium name="US DOE Joint Genome Institute"/>
            <person name="Lucas S."/>
            <person name="Copeland A."/>
            <person name="Lapidus A."/>
            <person name="Cheng J.-F."/>
            <person name="Bruce D."/>
            <person name="Goodwin L."/>
            <person name="Pitluck S."/>
            <person name="Teshima H."/>
            <person name="Davenport K."/>
            <person name="Detter J.C."/>
            <person name="Han C."/>
            <person name="Tapia R."/>
            <person name="Land M."/>
            <person name="Hauser L."/>
            <person name="Jeffries C."/>
            <person name="Kyrpides N."/>
            <person name="Ivanova N."/>
            <person name="Ovchinnikova G."/>
            <person name="Brun Y.V."/>
            <person name="Woyke T."/>
        </authorList>
    </citation>
    <scope>NUCLEOTIDE SEQUENCE [LARGE SCALE GENOMIC DNA]</scope>
    <source>
        <strain evidence="5">ATCC 15261 / DSM 4724 / KCTC 12464 / NCIMB 9791 / VKM B-1370 / CB 48</strain>
    </source>
</reference>
<evidence type="ECO:0000259" key="3">
    <source>
        <dbReference type="PROSITE" id="PS50110"/>
    </source>
</evidence>
<dbReference type="CDD" id="cd00156">
    <property type="entry name" value="REC"/>
    <property type="match status" value="1"/>
</dbReference>
<evidence type="ECO:0000256" key="1">
    <source>
        <dbReference type="ARBA" id="ARBA00022553"/>
    </source>
</evidence>
<dbReference type="SUPFAM" id="SSF52172">
    <property type="entry name" value="CheY-like"/>
    <property type="match status" value="2"/>
</dbReference>
<dbReference type="EMBL" id="CP002396">
    <property type="protein sequence ID" value="ADU14676.1"/>
    <property type="molecule type" value="Genomic_DNA"/>
</dbReference>
<dbReference type="GO" id="GO:0000160">
    <property type="term" value="P:phosphorelay signal transduction system"/>
    <property type="evidence" value="ECO:0007669"/>
    <property type="project" value="InterPro"/>
</dbReference>
<feature type="domain" description="Response regulatory" evidence="3">
    <location>
        <begin position="143"/>
        <end position="262"/>
    </location>
</feature>
<protein>
    <submittedName>
        <fullName evidence="4">Response regulator receiver protein</fullName>
    </submittedName>
</protein>
<dbReference type="Proteomes" id="UP000001492">
    <property type="component" value="Chromosome 2"/>
</dbReference>
<sequence>MNAERGPSATYGSVLVLDSDRDQAREMARQLSRQNWTSVLCFNEVMATRTLQHNRFQLLVMDGYVDGVDMLKKVGSLKSLMQDTPIALMSFVWKGAGATQKVREQALQAGADFMLPKPVDPTELKILLAETLKFHRARQTDFHVLVVDPDVQLRTFIGMTLQQVGYKVSVANTMEDVLFDHNLGLVDAVITAVLIPGMGGVEGIMQLRKDYPHIRTLAMSEGINDKIGAMHVLAAAKDAGADELLPKPFVIPELITAVTRMAKHRIQARNEEAKAALDPTKVG</sequence>
<gene>
    <name evidence="4" type="ordered locus">Astex_3040</name>
</gene>
<dbReference type="Pfam" id="PF00072">
    <property type="entry name" value="Response_reg"/>
    <property type="match status" value="2"/>
</dbReference>
<dbReference type="PANTHER" id="PTHR44591:SF23">
    <property type="entry name" value="CHEY SUBFAMILY"/>
    <property type="match status" value="1"/>
</dbReference>
<dbReference type="PROSITE" id="PS50110">
    <property type="entry name" value="RESPONSE_REGULATORY"/>
    <property type="match status" value="2"/>
</dbReference>
<name>E8RT55_ASTEC</name>
<dbReference type="SMART" id="SM00448">
    <property type="entry name" value="REC"/>
    <property type="match status" value="2"/>
</dbReference>
<dbReference type="RefSeq" id="WP_013480500.1">
    <property type="nucleotide sequence ID" value="NC_014817.1"/>
</dbReference>
<dbReference type="STRING" id="573065.Astex_3040"/>
<accession>E8RT55</accession>
<feature type="modified residue" description="4-aspartylphosphate" evidence="2">
    <location>
        <position position="62"/>
    </location>
</feature>
<dbReference type="AlphaFoldDB" id="E8RT55"/>
<evidence type="ECO:0000313" key="5">
    <source>
        <dbReference type="Proteomes" id="UP000001492"/>
    </source>
</evidence>
<evidence type="ECO:0000313" key="4">
    <source>
        <dbReference type="EMBL" id="ADU14676.1"/>
    </source>
</evidence>
<dbReference type="InterPro" id="IPR011006">
    <property type="entry name" value="CheY-like_superfamily"/>
</dbReference>
<comment type="caution">
    <text evidence="2">Lacks conserved residue(s) required for the propagation of feature annotation.</text>
</comment>
<dbReference type="Gene3D" id="3.40.50.2300">
    <property type="match status" value="2"/>
</dbReference>
<dbReference type="InterPro" id="IPR001789">
    <property type="entry name" value="Sig_transdc_resp-reg_receiver"/>
</dbReference>
<feature type="domain" description="Response regulatory" evidence="3">
    <location>
        <begin position="13"/>
        <end position="132"/>
    </location>
</feature>
<organism evidence="4 5">
    <name type="scientific">Asticcacaulis excentricus (strain ATCC 15261 / DSM 4724 / KCTC 12464 / NCIMB 9791 / VKM B-1370 / CB 48)</name>
    <dbReference type="NCBI Taxonomy" id="573065"/>
    <lineage>
        <taxon>Bacteria</taxon>
        <taxon>Pseudomonadati</taxon>
        <taxon>Pseudomonadota</taxon>
        <taxon>Alphaproteobacteria</taxon>
        <taxon>Caulobacterales</taxon>
        <taxon>Caulobacteraceae</taxon>
        <taxon>Asticcacaulis</taxon>
    </lineage>
</organism>
<proteinExistence type="predicted"/>
<dbReference type="eggNOG" id="COG0745">
    <property type="taxonomic scope" value="Bacteria"/>
</dbReference>
<dbReference type="KEGG" id="aex:Astex_3040"/>
<keyword evidence="5" id="KW-1185">Reference proteome</keyword>
<dbReference type="InterPro" id="IPR050595">
    <property type="entry name" value="Bact_response_regulator"/>
</dbReference>
<keyword evidence="1 2" id="KW-0597">Phosphoprotein</keyword>
<dbReference type="OrthoDB" id="7170810at2"/>